<dbReference type="Pfam" id="PF03567">
    <property type="entry name" value="Sulfotransfer_2"/>
    <property type="match status" value="1"/>
</dbReference>
<feature type="signal peptide" evidence="1">
    <location>
        <begin position="1"/>
        <end position="23"/>
    </location>
</feature>
<name>A0AB34J6H2_PRYPA</name>
<evidence type="ECO:0000313" key="2">
    <source>
        <dbReference type="EMBL" id="KAL1512260.1"/>
    </source>
</evidence>
<sequence>MHGRRRRTFLAATCLFLTKLSSAQPSLVELRRRVTALSSCVSELTQQGGNAGWVIHSHLQNVFTHGELHLCPPARVGYIHIFKSAGTTIASTFHYLCDKRFGANSTFVKMGVQTNADRLHIKDYRYFSFVRKPDERLLSAIYEVHLRNKGIDGHELETMSPSNFVKSVLLRQLNDSLVNTHLFPQVTFLLESGKVVPSLVYLGRVENLSDELAAIVSEMFKDRTAGTEAKQYLLHHLKRSRPQASPDPVAHLKVTDMRHDTKALLMGTYITAYVCLGYAL</sequence>
<dbReference type="GO" id="GO:0008146">
    <property type="term" value="F:sulfotransferase activity"/>
    <property type="evidence" value="ECO:0007669"/>
    <property type="project" value="InterPro"/>
</dbReference>
<accession>A0AB34J6H2</accession>
<dbReference type="GO" id="GO:0016020">
    <property type="term" value="C:membrane"/>
    <property type="evidence" value="ECO:0007669"/>
    <property type="project" value="InterPro"/>
</dbReference>
<keyword evidence="3" id="KW-1185">Reference proteome</keyword>
<dbReference type="InterPro" id="IPR005331">
    <property type="entry name" value="Sulfotransferase"/>
</dbReference>
<evidence type="ECO:0008006" key="4">
    <source>
        <dbReference type="Google" id="ProtNLM"/>
    </source>
</evidence>
<dbReference type="EMBL" id="JBGBPQ010000013">
    <property type="protein sequence ID" value="KAL1512260.1"/>
    <property type="molecule type" value="Genomic_DNA"/>
</dbReference>
<organism evidence="2 3">
    <name type="scientific">Prymnesium parvum</name>
    <name type="common">Toxic golden alga</name>
    <dbReference type="NCBI Taxonomy" id="97485"/>
    <lineage>
        <taxon>Eukaryota</taxon>
        <taxon>Haptista</taxon>
        <taxon>Haptophyta</taxon>
        <taxon>Prymnesiophyceae</taxon>
        <taxon>Prymnesiales</taxon>
        <taxon>Prymnesiaceae</taxon>
        <taxon>Prymnesium</taxon>
    </lineage>
</organism>
<reference evidence="2 3" key="1">
    <citation type="journal article" date="2024" name="Science">
        <title>Giant polyketide synthase enzymes in the biosynthesis of giant marine polyether toxins.</title>
        <authorList>
            <person name="Fallon T.R."/>
            <person name="Shende V.V."/>
            <person name="Wierzbicki I.H."/>
            <person name="Pendleton A.L."/>
            <person name="Watervoot N.F."/>
            <person name="Auber R.P."/>
            <person name="Gonzalez D.J."/>
            <person name="Wisecaver J.H."/>
            <person name="Moore B.S."/>
        </authorList>
    </citation>
    <scope>NUCLEOTIDE SEQUENCE [LARGE SCALE GENOMIC DNA]</scope>
    <source>
        <strain evidence="2 3">12B1</strain>
    </source>
</reference>
<evidence type="ECO:0000313" key="3">
    <source>
        <dbReference type="Proteomes" id="UP001515480"/>
    </source>
</evidence>
<evidence type="ECO:0000256" key="1">
    <source>
        <dbReference type="SAM" id="SignalP"/>
    </source>
</evidence>
<protein>
    <recommendedName>
        <fullName evidence="4">Sulfotransferase</fullName>
    </recommendedName>
</protein>
<feature type="chain" id="PRO_5044225271" description="Sulfotransferase" evidence="1">
    <location>
        <begin position="24"/>
        <end position="280"/>
    </location>
</feature>
<keyword evidence="1" id="KW-0732">Signal</keyword>
<proteinExistence type="predicted"/>
<dbReference type="Proteomes" id="UP001515480">
    <property type="component" value="Unassembled WGS sequence"/>
</dbReference>
<gene>
    <name evidence="2" type="ORF">AB1Y20_005522</name>
</gene>
<comment type="caution">
    <text evidence="2">The sequence shown here is derived from an EMBL/GenBank/DDBJ whole genome shotgun (WGS) entry which is preliminary data.</text>
</comment>
<dbReference type="AlphaFoldDB" id="A0AB34J6H2"/>